<dbReference type="InterPro" id="IPR018062">
    <property type="entry name" value="HTH_AraC-typ_CS"/>
</dbReference>
<feature type="modified residue" description="4-aspartylphosphate" evidence="10">
    <location>
        <position position="55"/>
    </location>
</feature>
<dbReference type="SMART" id="SM00448">
    <property type="entry name" value="REC"/>
    <property type="match status" value="1"/>
</dbReference>
<dbReference type="InterPro" id="IPR041522">
    <property type="entry name" value="CdaR_GGDEF"/>
</dbReference>
<evidence type="ECO:0000256" key="1">
    <source>
        <dbReference type="ARBA" id="ARBA00004496"/>
    </source>
</evidence>
<evidence type="ECO:0000256" key="2">
    <source>
        <dbReference type="ARBA" id="ARBA00018672"/>
    </source>
</evidence>
<dbReference type="KEGG" id="vpy:HZI73_18745"/>
<gene>
    <name evidence="13" type="ORF">HZI73_18745</name>
</gene>
<dbReference type="RefSeq" id="WP_212694898.1">
    <property type="nucleotide sequence ID" value="NZ_CP058649.1"/>
</dbReference>
<evidence type="ECO:0000256" key="3">
    <source>
        <dbReference type="ARBA" id="ARBA00022490"/>
    </source>
</evidence>
<dbReference type="GO" id="GO:0003700">
    <property type="term" value="F:DNA-binding transcription factor activity"/>
    <property type="evidence" value="ECO:0007669"/>
    <property type="project" value="InterPro"/>
</dbReference>
<dbReference type="Gene3D" id="1.10.10.60">
    <property type="entry name" value="Homeodomain-like"/>
    <property type="match status" value="2"/>
</dbReference>
<name>A0A8J8MMG5_9FIRM</name>
<dbReference type="GO" id="GO:0000160">
    <property type="term" value="P:phosphorelay signal transduction system"/>
    <property type="evidence" value="ECO:0007669"/>
    <property type="project" value="UniProtKB-KW"/>
</dbReference>
<evidence type="ECO:0000256" key="9">
    <source>
        <dbReference type="ARBA" id="ARBA00024867"/>
    </source>
</evidence>
<accession>A0A8J8MMG5</accession>
<evidence type="ECO:0000256" key="5">
    <source>
        <dbReference type="ARBA" id="ARBA00023012"/>
    </source>
</evidence>
<dbReference type="EMBL" id="CP058649">
    <property type="protein sequence ID" value="QUI24204.1"/>
    <property type="molecule type" value="Genomic_DNA"/>
</dbReference>
<evidence type="ECO:0000256" key="6">
    <source>
        <dbReference type="ARBA" id="ARBA00023015"/>
    </source>
</evidence>
<reference evidence="13" key="1">
    <citation type="submission" date="2020-07" db="EMBL/GenBank/DDBJ databases">
        <title>Vallitalea pronyensis genome.</title>
        <authorList>
            <person name="Postec A."/>
        </authorList>
    </citation>
    <scope>NUCLEOTIDE SEQUENCE</scope>
    <source>
        <strain evidence="13">FatNI3</strain>
    </source>
</reference>
<dbReference type="Proteomes" id="UP000683246">
    <property type="component" value="Chromosome"/>
</dbReference>
<keyword evidence="3" id="KW-0963">Cytoplasm</keyword>
<evidence type="ECO:0000256" key="4">
    <source>
        <dbReference type="ARBA" id="ARBA00022553"/>
    </source>
</evidence>
<dbReference type="SUPFAM" id="SSF52172">
    <property type="entry name" value="CheY-like"/>
    <property type="match status" value="1"/>
</dbReference>
<dbReference type="CDD" id="cd17536">
    <property type="entry name" value="REC_YesN-like"/>
    <property type="match status" value="1"/>
</dbReference>
<keyword evidence="7" id="KW-0238">DNA-binding</keyword>
<evidence type="ECO:0000256" key="8">
    <source>
        <dbReference type="ARBA" id="ARBA00023163"/>
    </source>
</evidence>
<evidence type="ECO:0000256" key="7">
    <source>
        <dbReference type="ARBA" id="ARBA00023125"/>
    </source>
</evidence>
<dbReference type="AlphaFoldDB" id="A0A8J8MMG5"/>
<dbReference type="PANTHER" id="PTHR42713">
    <property type="entry name" value="HISTIDINE KINASE-RELATED"/>
    <property type="match status" value="1"/>
</dbReference>
<dbReference type="Pfam" id="PF17853">
    <property type="entry name" value="GGDEF_2"/>
    <property type="match status" value="1"/>
</dbReference>
<dbReference type="Pfam" id="PF00072">
    <property type="entry name" value="Response_reg"/>
    <property type="match status" value="1"/>
</dbReference>
<dbReference type="GO" id="GO:0043565">
    <property type="term" value="F:sequence-specific DNA binding"/>
    <property type="evidence" value="ECO:0007669"/>
    <property type="project" value="InterPro"/>
</dbReference>
<feature type="domain" description="Response regulatory" evidence="12">
    <location>
        <begin position="3"/>
        <end position="120"/>
    </location>
</feature>
<dbReference type="InterPro" id="IPR011006">
    <property type="entry name" value="CheY-like_superfamily"/>
</dbReference>
<sequence>MYKVLIVDDEKNIREGLKVIIDWASFNCEVIADVDDGLLGYDAVKALRPDIIISDIKMPNLDGIDMIKRLKSENIPGKFIILSGHSEFDYAKSAITLGVKSYLLKPLEEEHLEKCLTHILHELERENKEKNEINQLKTDYINQSMIYRSSVLRDIVDGYSDSNEDIKNLLQLIQMRIEASDYTCGVISIESELSTDVSTQLPILEKELNMNATEIRLFLYRKDQIACIIYNNPRRQDFYYDIHYKTDQILNTKTTLAVGRPYKHLNGLGKSFSEAQNALSYKLIKGNNSVIIIENVEKLAKSSNMFSTDMFNQLTSCIEHHQKDTAKKLIQDYFCTLSHKKDVSLLDLKLNCLYFIIPILREHPNLHEQMSEIVGQDIMTLNSIFRFLTYDELINWFINIINTIMDYVQANKKKDTLAMIDKIKLYIKKNYAQNITLSSIADTFYINPYYLSNLFKSKTGTNYLQYLTKVRVEVAKDLLETSDLKIYEIAEQIGYGNPKYFSTVFEKHMGMKPSEYKRASRKPNSLY</sequence>
<keyword evidence="4 10" id="KW-0597">Phosphoprotein</keyword>
<evidence type="ECO:0000259" key="11">
    <source>
        <dbReference type="PROSITE" id="PS01124"/>
    </source>
</evidence>
<dbReference type="SMART" id="SM00342">
    <property type="entry name" value="HTH_ARAC"/>
    <property type="match status" value="1"/>
</dbReference>
<dbReference type="InterPro" id="IPR020449">
    <property type="entry name" value="Tscrpt_reg_AraC-type_HTH"/>
</dbReference>
<organism evidence="13 14">
    <name type="scientific">Vallitalea pronyensis</name>
    <dbReference type="NCBI Taxonomy" id="1348613"/>
    <lineage>
        <taxon>Bacteria</taxon>
        <taxon>Bacillati</taxon>
        <taxon>Bacillota</taxon>
        <taxon>Clostridia</taxon>
        <taxon>Lachnospirales</taxon>
        <taxon>Vallitaleaceae</taxon>
        <taxon>Vallitalea</taxon>
    </lineage>
</organism>
<dbReference type="PROSITE" id="PS00041">
    <property type="entry name" value="HTH_ARAC_FAMILY_1"/>
    <property type="match status" value="1"/>
</dbReference>
<evidence type="ECO:0000313" key="14">
    <source>
        <dbReference type="Proteomes" id="UP000683246"/>
    </source>
</evidence>
<keyword evidence="8" id="KW-0804">Transcription</keyword>
<dbReference type="PROSITE" id="PS01124">
    <property type="entry name" value="HTH_ARAC_FAMILY_2"/>
    <property type="match status" value="1"/>
</dbReference>
<dbReference type="Gene3D" id="3.40.50.2300">
    <property type="match status" value="1"/>
</dbReference>
<keyword evidence="5" id="KW-0902">Two-component regulatory system</keyword>
<dbReference type="SUPFAM" id="SSF46689">
    <property type="entry name" value="Homeodomain-like"/>
    <property type="match status" value="2"/>
</dbReference>
<keyword evidence="14" id="KW-1185">Reference proteome</keyword>
<dbReference type="InterPro" id="IPR009057">
    <property type="entry name" value="Homeodomain-like_sf"/>
</dbReference>
<dbReference type="PANTHER" id="PTHR42713:SF3">
    <property type="entry name" value="TRANSCRIPTIONAL REGULATORY PROTEIN HPTR"/>
    <property type="match status" value="1"/>
</dbReference>
<proteinExistence type="predicted"/>
<dbReference type="PROSITE" id="PS50110">
    <property type="entry name" value="RESPONSE_REGULATORY"/>
    <property type="match status" value="1"/>
</dbReference>
<evidence type="ECO:0000259" key="12">
    <source>
        <dbReference type="PROSITE" id="PS50110"/>
    </source>
</evidence>
<protein>
    <recommendedName>
        <fullName evidence="2">Stage 0 sporulation protein A homolog</fullName>
    </recommendedName>
</protein>
<dbReference type="InterPro" id="IPR001789">
    <property type="entry name" value="Sig_transdc_resp-reg_receiver"/>
</dbReference>
<keyword evidence="6" id="KW-0805">Transcription regulation</keyword>
<comment type="subcellular location">
    <subcellularLocation>
        <location evidence="1">Cytoplasm</location>
    </subcellularLocation>
</comment>
<evidence type="ECO:0000313" key="13">
    <source>
        <dbReference type="EMBL" id="QUI24204.1"/>
    </source>
</evidence>
<dbReference type="GO" id="GO:0005737">
    <property type="term" value="C:cytoplasm"/>
    <property type="evidence" value="ECO:0007669"/>
    <property type="project" value="UniProtKB-SubCell"/>
</dbReference>
<dbReference type="InterPro" id="IPR018060">
    <property type="entry name" value="HTH_AraC"/>
</dbReference>
<evidence type="ECO:0000256" key="10">
    <source>
        <dbReference type="PROSITE-ProRule" id="PRU00169"/>
    </source>
</evidence>
<feature type="domain" description="HTH araC/xylS-type" evidence="11">
    <location>
        <begin position="421"/>
        <end position="519"/>
    </location>
</feature>
<comment type="function">
    <text evidence="9">May play the central regulatory role in sporulation. It may be an element of the effector pathway responsible for the activation of sporulation genes in response to nutritional stress. Spo0A may act in concert with spo0H (a sigma factor) to control the expression of some genes that are critical to the sporulation process.</text>
</comment>
<dbReference type="PRINTS" id="PR00032">
    <property type="entry name" value="HTHARAC"/>
</dbReference>
<dbReference type="InterPro" id="IPR051552">
    <property type="entry name" value="HptR"/>
</dbReference>
<dbReference type="Pfam" id="PF12833">
    <property type="entry name" value="HTH_18"/>
    <property type="match status" value="1"/>
</dbReference>